<evidence type="ECO:0000256" key="5">
    <source>
        <dbReference type="ARBA" id="ARBA00022679"/>
    </source>
</evidence>
<dbReference type="RefSeq" id="WP_232011493.1">
    <property type="nucleotide sequence ID" value="NZ_LS483250.1"/>
</dbReference>
<evidence type="ECO:0000256" key="2">
    <source>
        <dbReference type="ARBA" id="ARBA00004752"/>
    </source>
</evidence>
<dbReference type="PANTHER" id="PTHR30582">
    <property type="entry name" value="L,D-TRANSPEPTIDASE"/>
    <property type="match status" value="1"/>
</dbReference>
<evidence type="ECO:0000256" key="6">
    <source>
        <dbReference type="ARBA" id="ARBA00022729"/>
    </source>
</evidence>
<evidence type="ECO:0000256" key="12">
    <source>
        <dbReference type="PROSITE-ProRule" id="PRU01373"/>
    </source>
</evidence>
<evidence type="ECO:0000256" key="9">
    <source>
        <dbReference type="ARBA" id="ARBA00022960"/>
    </source>
</evidence>
<comment type="similarity">
    <text evidence="3">Belongs to the YkuD family.</text>
</comment>
<evidence type="ECO:0000256" key="11">
    <source>
        <dbReference type="ARBA" id="ARBA00023316"/>
    </source>
</evidence>
<dbReference type="PROSITE" id="PS52029">
    <property type="entry name" value="LD_TPASE"/>
    <property type="match status" value="1"/>
</dbReference>
<keyword evidence="6 13" id="KW-0732">Signal</keyword>
<keyword evidence="10 12" id="KW-0573">Peptidoglycan synthesis</keyword>
<evidence type="ECO:0000256" key="8">
    <source>
        <dbReference type="ARBA" id="ARBA00022801"/>
    </source>
</evidence>
<evidence type="ECO:0000256" key="10">
    <source>
        <dbReference type="ARBA" id="ARBA00022984"/>
    </source>
</evidence>
<comment type="pathway">
    <text evidence="2 12">Cell wall biogenesis; peptidoglycan biosynthesis.</text>
</comment>
<reference evidence="17" key="1">
    <citation type="submission" date="2018-05" db="EMBL/GenBank/DDBJ databases">
        <authorList>
            <person name="Cea G.-C."/>
            <person name="William W."/>
        </authorList>
    </citation>
    <scope>NUCLEOTIDE SEQUENCE [LARGE SCALE GENOMIC DNA]</scope>
    <source>
        <strain evidence="17">DB21MT 5</strain>
    </source>
</reference>
<dbReference type="GO" id="GO:0005576">
    <property type="term" value="C:extracellular region"/>
    <property type="evidence" value="ECO:0007669"/>
    <property type="project" value="TreeGrafter"/>
</dbReference>
<gene>
    <name evidence="16" type="primary">ynhG</name>
    <name evidence="16" type="ORF">MORIYA_0747</name>
</gene>
<evidence type="ECO:0000256" key="3">
    <source>
        <dbReference type="ARBA" id="ARBA00005992"/>
    </source>
</evidence>
<dbReference type="GO" id="GO:0071972">
    <property type="term" value="F:peptidoglycan L,D-transpeptidase activity"/>
    <property type="evidence" value="ECO:0007669"/>
    <property type="project" value="TreeGrafter"/>
</dbReference>
<dbReference type="InterPro" id="IPR036779">
    <property type="entry name" value="LysM_dom_sf"/>
</dbReference>
<feature type="domain" description="L,D-TPase catalytic" evidence="15">
    <location>
        <begin position="101"/>
        <end position="239"/>
    </location>
</feature>
<dbReference type="GO" id="GO:0071555">
    <property type="term" value="P:cell wall organization"/>
    <property type="evidence" value="ECO:0007669"/>
    <property type="project" value="UniProtKB-UniRule"/>
</dbReference>
<dbReference type="PANTHER" id="PTHR30582:SF24">
    <property type="entry name" value="L,D-TRANSPEPTIDASE ERFK_SRFK-RELATED"/>
    <property type="match status" value="1"/>
</dbReference>
<dbReference type="EMBL" id="LS483250">
    <property type="protein sequence ID" value="SQD77225.1"/>
    <property type="molecule type" value="Genomic_DNA"/>
</dbReference>
<feature type="domain" description="LysM" evidence="14">
    <location>
        <begin position="45"/>
        <end position="89"/>
    </location>
</feature>
<keyword evidence="4" id="KW-0328">Glycosyltransferase</keyword>
<keyword evidence="5" id="KW-0808">Transferase</keyword>
<dbReference type="Gene3D" id="2.40.440.10">
    <property type="entry name" value="L,D-transpeptidase catalytic domain-like"/>
    <property type="match status" value="1"/>
</dbReference>
<dbReference type="InterPro" id="IPR038063">
    <property type="entry name" value="Transpep_catalytic_dom"/>
</dbReference>
<dbReference type="GO" id="GO:0008360">
    <property type="term" value="P:regulation of cell shape"/>
    <property type="evidence" value="ECO:0007669"/>
    <property type="project" value="UniProtKB-UniRule"/>
</dbReference>
<keyword evidence="8" id="KW-0378">Hydrolase</keyword>
<dbReference type="GO" id="GO:0042597">
    <property type="term" value="C:periplasmic space"/>
    <property type="evidence" value="ECO:0007669"/>
    <property type="project" value="UniProtKB-SubCell"/>
</dbReference>
<protein>
    <submittedName>
        <fullName evidence="16">Uncharacterized protein</fullName>
    </submittedName>
</protein>
<keyword evidence="11 12" id="KW-0961">Cell wall biogenesis/degradation</keyword>
<name>A0A330LSY9_9GAMM</name>
<feature type="signal peptide" evidence="13">
    <location>
        <begin position="1"/>
        <end position="28"/>
    </location>
</feature>
<dbReference type="InterPro" id="IPR005490">
    <property type="entry name" value="LD_TPept_cat_dom"/>
</dbReference>
<keyword evidence="9 12" id="KW-0133">Cell shape</keyword>
<dbReference type="Gene3D" id="3.10.350.10">
    <property type="entry name" value="LysM domain"/>
    <property type="match status" value="1"/>
</dbReference>
<dbReference type="Pfam" id="PF17969">
    <property type="entry name" value="Ldt_C"/>
    <property type="match status" value="1"/>
</dbReference>
<keyword evidence="17" id="KW-1185">Reference proteome</keyword>
<evidence type="ECO:0000256" key="7">
    <source>
        <dbReference type="ARBA" id="ARBA00022764"/>
    </source>
</evidence>
<dbReference type="Pfam" id="PF03734">
    <property type="entry name" value="YkuD"/>
    <property type="match status" value="1"/>
</dbReference>
<dbReference type="KEGG" id="mya:MORIYA_0747"/>
<sequence length="306" mass="34467">MLILKTKLKVLSRPFVILCLLFAGSVNAQQYTLPSPGSRLIGERIEHKVQVGDYFHSLSQQYNIGLIALMASNPTVDPFLPLPGTRLNLPTLMLLPDVEHKGIVINLPELRLYYFPNNTNKVHVFPVGIGREGRETPQMNSFVKTKLKDPVWTPTPTTRAEYLEKYKMVLPRIVQAGKHNPLGSFALQLAYGQSNYLIHGTNTDFGVGMRISAGCIRMNPDDIEWLYNNIKVNETVRIINTPIKFTLEPNGQRFLEVHSPLSSEIWHNKDSGSDVINQLREDNSVDKSAVNKAILMHYGLPINVNI</sequence>
<feature type="chain" id="PRO_5016454072" evidence="13">
    <location>
        <begin position="29"/>
        <end position="306"/>
    </location>
</feature>
<keyword evidence="7" id="KW-0574">Periplasm</keyword>
<dbReference type="PROSITE" id="PS51782">
    <property type="entry name" value="LYSM"/>
    <property type="match status" value="1"/>
</dbReference>
<feature type="active site" description="Nucleophile" evidence="12">
    <location>
        <position position="215"/>
    </location>
</feature>
<dbReference type="CDD" id="cd16913">
    <property type="entry name" value="YkuD_like"/>
    <property type="match status" value="1"/>
</dbReference>
<dbReference type="AlphaFoldDB" id="A0A330LSY9"/>
<dbReference type="InterPro" id="IPR018392">
    <property type="entry name" value="LysM"/>
</dbReference>
<dbReference type="SUPFAM" id="SSF141523">
    <property type="entry name" value="L,D-transpeptidase catalytic domain-like"/>
    <property type="match status" value="1"/>
</dbReference>
<evidence type="ECO:0000313" key="17">
    <source>
        <dbReference type="Proteomes" id="UP000250163"/>
    </source>
</evidence>
<comment type="subcellular location">
    <subcellularLocation>
        <location evidence="1">Periplasm</location>
    </subcellularLocation>
</comment>
<evidence type="ECO:0000256" key="1">
    <source>
        <dbReference type="ARBA" id="ARBA00004418"/>
    </source>
</evidence>
<dbReference type="SUPFAM" id="SSF54106">
    <property type="entry name" value="LysM domain"/>
    <property type="match status" value="1"/>
</dbReference>
<evidence type="ECO:0000259" key="15">
    <source>
        <dbReference type="PROSITE" id="PS52029"/>
    </source>
</evidence>
<dbReference type="CDD" id="cd00118">
    <property type="entry name" value="LysM"/>
    <property type="match status" value="1"/>
</dbReference>
<evidence type="ECO:0000313" key="16">
    <source>
        <dbReference type="EMBL" id="SQD77225.1"/>
    </source>
</evidence>
<accession>A0A330LSY9</accession>
<dbReference type="InterPro" id="IPR050979">
    <property type="entry name" value="LD-transpeptidase"/>
</dbReference>
<dbReference type="GO" id="GO:0018104">
    <property type="term" value="P:peptidoglycan-protein cross-linking"/>
    <property type="evidence" value="ECO:0007669"/>
    <property type="project" value="TreeGrafter"/>
</dbReference>
<feature type="active site" description="Proton donor/acceptor" evidence="12">
    <location>
        <position position="199"/>
    </location>
</feature>
<organism evidence="16 17">
    <name type="scientific">Moritella yayanosii</name>
    <dbReference type="NCBI Taxonomy" id="69539"/>
    <lineage>
        <taxon>Bacteria</taxon>
        <taxon>Pseudomonadati</taxon>
        <taxon>Pseudomonadota</taxon>
        <taxon>Gammaproteobacteria</taxon>
        <taxon>Alteromonadales</taxon>
        <taxon>Moritellaceae</taxon>
        <taxon>Moritella</taxon>
    </lineage>
</organism>
<evidence type="ECO:0000256" key="13">
    <source>
        <dbReference type="SAM" id="SignalP"/>
    </source>
</evidence>
<dbReference type="GO" id="GO:0016757">
    <property type="term" value="F:glycosyltransferase activity"/>
    <property type="evidence" value="ECO:0007669"/>
    <property type="project" value="UniProtKB-KW"/>
</dbReference>
<proteinExistence type="inferred from homology"/>
<dbReference type="Proteomes" id="UP000250163">
    <property type="component" value="Chromosome MORIYA"/>
</dbReference>
<evidence type="ECO:0000256" key="4">
    <source>
        <dbReference type="ARBA" id="ARBA00022676"/>
    </source>
</evidence>
<evidence type="ECO:0000259" key="14">
    <source>
        <dbReference type="PROSITE" id="PS51782"/>
    </source>
</evidence>
<dbReference type="UniPathway" id="UPA00219"/>
<dbReference type="InterPro" id="IPR041597">
    <property type="entry name" value="Ldt_C"/>
</dbReference>